<comment type="caution">
    <text evidence="5">The sequence shown here is derived from an EMBL/GenBank/DDBJ whole genome shotgun (WGS) entry which is preliminary data.</text>
</comment>
<dbReference type="PANTHER" id="PTHR30146:SF109">
    <property type="entry name" value="HTH-TYPE TRANSCRIPTIONAL REGULATOR GALS"/>
    <property type="match status" value="1"/>
</dbReference>
<gene>
    <name evidence="5" type="ORF">Cpa01nite_17220</name>
</gene>
<evidence type="ECO:0000259" key="4">
    <source>
        <dbReference type="PROSITE" id="PS50932"/>
    </source>
</evidence>
<dbReference type="GO" id="GO:0000976">
    <property type="term" value="F:transcription cis-regulatory region binding"/>
    <property type="evidence" value="ECO:0007669"/>
    <property type="project" value="TreeGrafter"/>
</dbReference>
<dbReference type="Gene3D" id="3.40.50.2300">
    <property type="match status" value="2"/>
</dbReference>
<dbReference type="Pfam" id="PF00356">
    <property type="entry name" value="LacI"/>
    <property type="match status" value="1"/>
</dbReference>
<keyword evidence="1" id="KW-0805">Transcription regulation</keyword>
<keyword evidence="6" id="KW-1185">Reference proteome</keyword>
<evidence type="ECO:0000256" key="1">
    <source>
        <dbReference type="ARBA" id="ARBA00023015"/>
    </source>
</evidence>
<dbReference type="InterPro" id="IPR046335">
    <property type="entry name" value="LacI/GalR-like_sensor"/>
</dbReference>
<dbReference type="AlphaFoldDB" id="A0A919U3I4"/>
<dbReference type="SMART" id="SM00354">
    <property type="entry name" value="HTH_LACI"/>
    <property type="match status" value="1"/>
</dbReference>
<dbReference type="Gene3D" id="1.10.260.40">
    <property type="entry name" value="lambda repressor-like DNA-binding domains"/>
    <property type="match status" value="1"/>
</dbReference>
<sequence>MPTADDTRASTPRAPRVTIRAVAEHAGVSRQTVSNAVNAPDRLSPTTLDRVRRSVAALGYRPDRAARALTSRRSGLIGIRVGATAHRTAAHPDRLLHELVAAARPHGYRFLAFDAPYGDDAAEIAAYAELLAAGDVDAVVVADTHPGDARPGWLAARGAAFVAHGRPWGDPDATHPWVDVDGALGVRLAVEHLAERGHRRIGFVGWPADGAGGDARRAAWREAAGALAGPDATAAADDPAAAARAVAPLLAGAGAAPTSLVCASDALALGALAAVADAGAVPGRDVAVTGFDDSDLASLPRPGLTSLRQPIRLVAQTLVEQVLDRLGVDLGRAPAPAGPVPPELVVRASSAAPAPAAVRALSA</sequence>
<feature type="domain" description="HTH lacI-type" evidence="4">
    <location>
        <begin position="17"/>
        <end position="71"/>
    </location>
</feature>
<keyword evidence="3" id="KW-0804">Transcription</keyword>
<evidence type="ECO:0000313" key="6">
    <source>
        <dbReference type="Proteomes" id="UP000642125"/>
    </source>
</evidence>
<proteinExistence type="predicted"/>
<accession>A0A919U3I4</accession>
<dbReference type="Proteomes" id="UP000642125">
    <property type="component" value="Unassembled WGS sequence"/>
</dbReference>
<protein>
    <submittedName>
        <fullName evidence="5">Alanine racemase</fullName>
    </submittedName>
</protein>
<dbReference type="EMBL" id="BONO01000011">
    <property type="protein sequence ID" value="GIG36341.1"/>
    <property type="molecule type" value="Genomic_DNA"/>
</dbReference>
<organism evidence="5 6">
    <name type="scientific">Cellulomonas pakistanensis</name>
    <dbReference type="NCBI Taxonomy" id="992287"/>
    <lineage>
        <taxon>Bacteria</taxon>
        <taxon>Bacillati</taxon>
        <taxon>Actinomycetota</taxon>
        <taxon>Actinomycetes</taxon>
        <taxon>Micrococcales</taxon>
        <taxon>Cellulomonadaceae</taxon>
        <taxon>Cellulomonas</taxon>
    </lineage>
</organism>
<dbReference type="PANTHER" id="PTHR30146">
    <property type="entry name" value="LACI-RELATED TRANSCRIPTIONAL REPRESSOR"/>
    <property type="match status" value="1"/>
</dbReference>
<dbReference type="GO" id="GO:0003700">
    <property type="term" value="F:DNA-binding transcription factor activity"/>
    <property type="evidence" value="ECO:0007669"/>
    <property type="project" value="TreeGrafter"/>
</dbReference>
<dbReference type="InterPro" id="IPR000843">
    <property type="entry name" value="HTH_LacI"/>
</dbReference>
<dbReference type="SUPFAM" id="SSF47413">
    <property type="entry name" value="lambda repressor-like DNA-binding domains"/>
    <property type="match status" value="1"/>
</dbReference>
<evidence type="ECO:0000256" key="3">
    <source>
        <dbReference type="ARBA" id="ARBA00023163"/>
    </source>
</evidence>
<dbReference type="CDD" id="cd01392">
    <property type="entry name" value="HTH_LacI"/>
    <property type="match status" value="1"/>
</dbReference>
<reference evidence="5" key="1">
    <citation type="submission" date="2021-01" db="EMBL/GenBank/DDBJ databases">
        <title>Whole genome shotgun sequence of Cellulomonas pakistanensis NBRC 110800.</title>
        <authorList>
            <person name="Komaki H."/>
            <person name="Tamura T."/>
        </authorList>
    </citation>
    <scope>NUCLEOTIDE SEQUENCE</scope>
    <source>
        <strain evidence="5">NBRC 110800</strain>
    </source>
</reference>
<dbReference type="InterPro" id="IPR010982">
    <property type="entry name" value="Lambda_DNA-bd_dom_sf"/>
</dbReference>
<dbReference type="RefSeq" id="WP_203668368.1">
    <property type="nucleotide sequence ID" value="NZ_BONO01000011.1"/>
</dbReference>
<evidence type="ECO:0000313" key="5">
    <source>
        <dbReference type="EMBL" id="GIG36341.1"/>
    </source>
</evidence>
<dbReference type="InterPro" id="IPR028082">
    <property type="entry name" value="Peripla_BP_I"/>
</dbReference>
<evidence type="ECO:0000256" key="2">
    <source>
        <dbReference type="ARBA" id="ARBA00023125"/>
    </source>
</evidence>
<dbReference type="PROSITE" id="PS50932">
    <property type="entry name" value="HTH_LACI_2"/>
    <property type="match status" value="1"/>
</dbReference>
<dbReference type="Pfam" id="PF13377">
    <property type="entry name" value="Peripla_BP_3"/>
    <property type="match status" value="1"/>
</dbReference>
<name>A0A919U3I4_9CELL</name>
<dbReference type="SUPFAM" id="SSF53822">
    <property type="entry name" value="Periplasmic binding protein-like I"/>
    <property type="match status" value="1"/>
</dbReference>
<keyword evidence="2" id="KW-0238">DNA-binding</keyword>